<feature type="signal peptide" evidence="4">
    <location>
        <begin position="1"/>
        <end position="21"/>
    </location>
</feature>
<accession>A0AB39YYY5</accession>
<dbReference type="Gene3D" id="3.30.497.10">
    <property type="entry name" value="Antithrombin, subunit I, domain 2"/>
    <property type="match status" value="1"/>
</dbReference>
<evidence type="ECO:0000259" key="5">
    <source>
        <dbReference type="SMART" id="SM00093"/>
    </source>
</evidence>
<dbReference type="PANTHER" id="PTHR11461:SF367">
    <property type="entry name" value="GH21475P-RELATED"/>
    <property type="match status" value="1"/>
</dbReference>
<evidence type="ECO:0000313" key="7">
    <source>
        <dbReference type="RefSeq" id="XP_016924598.3"/>
    </source>
</evidence>
<dbReference type="GO" id="GO:0004867">
    <property type="term" value="F:serine-type endopeptidase inhibitor activity"/>
    <property type="evidence" value="ECO:0007669"/>
    <property type="project" value="UniProtKB-KW"/>
</dbReference>
<keyword evidence="4" id="KW-0732">Signal</keyword>
<gene>
    <name evidence="7" type="primary">LOC108005779</name>
</gene>
<dbReference type="AlphaFoldDB" id="A0AB39YYY5"/>
<dbReference type="InterPro" id="IPR023796">
    <property type="entry name" value="Serpin_dom"/>
</dbReference>
<dbReference type="Proteomes" id="UP001652628">
    <property type="component" value="Chromosome 3"/>
</dbReference>
<evidence type="ECO:0000256" key="1">
    <source>
        <dbReference type="ARBA" id="ARBA00022690"/>
    </source>
</evidence>
<dbReference type="InterPro" id="IPR036186">
    <property type="entry name" value="Serpin_sf"/>
</dbReference>
<feature type="domain" description="Serpin" evidence="5">
    <location>
        <begin position="33"/>
        <end position="394"/>
    </location>
</feature>
<evidence type="ECO:0000256" key="3">
    <source>
        <dbReference type="RuleBase" id="RU000411"/>
    </source>
</evidence>
<name>A0AB39YYY5_DROSZ</name>
<keyword evidence="6" id="KW-1185">Reference proteome</keyword>
<evidence type="ECO:0000256" key="4">
    <source>
        <dbReference type="SAM" id="SignalP"/>
    </source>
</evidence>
<dbReference type="GO" id="GO:0005615">
    <property type="term" value="C:extracellular space"/>
    <property type="evidence" value="ECO:0007669"/>
    <property type="project" value="InterPro"/>
</dbReference>
<dbReference type="Gene3D" id="2.10.310.10">
    <property type="entry name" value="Serpins superfamily"/>
    <property type="match status" value="1"/>
</dbReference>
<dbReference type="SUPFAM" id="SSF56574">
    <property type="entry name" value="Serpins"/>
    <property type="match status" value="1"/>
</dbReference>
<dbReference type="InterPro" id="IPR023795">
    <property type="entry name" value="Serpin_CS"/>
</dbReference>
<dbReference type="Pfam" id="PF00079">
    <property type="entry name" value="Serpin"/>
    <property type="match status" value="1"/>
</dbReference>
<dbReference type="PANTHER" id="PTHR11461">
    <property type="entry name" value="SERINE PROTEASE INHIBITOR, SERPIN"/>
    <property type="match status" value="1"/>
</dbReference>
<dbReference type="InterPro" id="IPR000215">
    <property type="entry name" value="Serpin_fam"/>
</dbReference>
<proteinExistence type="inferred from homology"/>
<organism evidence="6 7">
    <name type="scientific">Drosophila suzukii</name>
    <name type="common">Spotted-wing drosophila fruit fly</name>
    <dbReference type="NCBI Taxonomy" id="28584"/>
    <lineage>
        <taxon>Eukaryota</taxon>
        <taxon>Metazoa</taxon>
        <taxon>Ecdysozoa</taxon>
        <taxon>Arthropoda</taxon>
        <taxon>Hexapoda</taxon>
        <taxon>Insecta</taxon>
        <taxon>Pterygota</taxon>
        <taxon>Neoptera</taxon>
        <taxon>Endopterygota</taxon>
        <taxon>Diptera</taxon>
        <taxon>Brachycera</taxon>
        <taxon>Muscomorpha</taxon>
        <taxon>Ephydroidea</taxon>
        <taxon>Drosophilidae</taxon>
        <taxon>Drosophila</taxon>
        <taxon>Sophophora</taxon>
    </lineage>
</organism>
<dbReference type="GeneID" id="108005779"/>
<sequence length="396" mass="44919">MFKFPLILAVIVLMMAHEEYAQSLSQGVEDFSLELFRRIAVDSNQDFMISPFTVWSLFVLLFEGSSGGTYYQLRQALGINGDDRTLREFSRARNQFLNLMTNEIEIKALRGIYVAHKFSITPIYKSILQQYSIQPFEVDFKNLGTVRRINEQISSATRGLIKNTVQQRDLSDATMFLLSTIYFKGKWKFPFSKDMTRVAPFYNENGQVIAQVPMMNKEANFPTVYLAELAGTALELPYGSLEWMSMIAVLPDEKITLNTVVNKLKTVGLQRILQRLAEYKMKNSDAMIDVSMPKFETTTDLSLNDILKQMGIRDLFDQNTANLDRIAPGLYASLCKHSSKIVVDEQGTEAAGITGLSLGFKFLSPRIDLNRPFLYLIVEKQTGLLLFAGQVRNPKA</sequence>
<dbReference type="SMART" id="SM00093">
    <property type="entry name" value="SERPIN"/>
    <property type="match status" value="1"/>
</dbReference>
<dbReference type="Gene3D" id="2.30.39.10">
    <property type="entry name" value="Alpha-1-antitrypsin, domain 1"/>
    <property type="match status" value="1"/>
</dbReference>
<comment type="similarity">
    <text evidence="3">Belongs to the serpin family.</text>
</comment>
<dbReference type="InterPro" id="IPR042178">
    <property type="entry name" value="Serpin_sf_1"/>
</dbReference>
<dbReference type="PROSITE" id="PS00284">
    <property type="entry name" value="SERPIN"/>
    <property type="match status" value="1"/>
</dbReference>
<reference evidence="7" key="1">
    <citation type="submission" date="2025-08" db="UniProtKB">
        <authorList>
            <consortium name="RefSeq"/>
        </authorList>
    </citation>
    <scope>IDENTIFICATION</scope>
</reference>
<dbReference type="InterPro" id="IPR042185">
    <property type="entry name" value="Serpin_sf_2"/>
</dbReference>
<evidence type="ECO:0000313" key="6">
    <source>
        <dbReference type="Proteomes" id="UP001652628"/>
    </source>
</evidence>
<dbReference type="RefSeq" id="XP_016924598.3">
    <property type="nucleotide sequence ID" value="XM_017069109.4"/>
</dbReference>
<protein>
    <submittedName>
        <fullName evidence="7">Serine protease inhibitor 77Ba-like</fullName>
    </submittedName>
</protein>
<dbReference type="CDD" id="cd19598">
    <property type="entry name" value="serpin77Ba-like_insects"/>
    <property type="match status" value="1"/>
</dbReference>
<keyword evidence="2 7" id="KW-0722">Serine protease inhibitor</keyword>
<evidence type="ECO:0000256" key="2">
    <source>
        <dbReference type="ARBA" id="ARBA00022900"/>
    </source>
</evidence>
<feature type="chain" id="PRO_5047196869" evidence="4">
    <location>
        <begin position="22"/>
        <end position="396"/>
    </location>
</feature>
<keyword evidence="1 7" id="KW-0646">Protease inhibitor</keyword>